<evidence type="ECO:0000256" key="1">
    <source>
        <dbReference type="SAM" id="MobiDB-lite"/>
    </source>
</evidence>
<gene>
    <name evidence="2" type="ORF">B0H17DRAFT_1204853</name>
</gene>
<dbReference type="AlphaFoldDB" id="A0AAD7GFI0"/>
<organism evidence="2 3">
    <name type="scientific">Mycena rosella</name>
    <name type="common">Pink bonnet</name>
    <name type="synonym">Agaricus rosellus</name>
    <dbReference type="NCBI Taxonomy" id="1033263"/>
    <lineage>
        <taxon>Eukaryota</taxon>
        <taxon>Fungi</taxon>
        <taxon>Dikarya</taxon>
        <taxon>Basidiomycota</taxon>
        <taxon>Agaricomycotina</taxon>
        <taxon>Agaricomycetes</taxon>
        <taxon>Agaricomycetidae</taxon>
        <taxon>Agaricales</taxon>
        <taxon>Marasmiineae</taxon>
        <taxon>Mycenaceae</taxon>
        <taxon>Mycena</taxon>
    </lineage>
</organism>
<feature type="compositionally biased region" description="Polar residues" evidence="1">
    <location>
        <begin position="51"/>
        <end position="81"/>
    </location>
</feature>
<dbReference type="EMBL" id="JARKIE010000104">
    <property type="protein sequence ID" value="KAJ7683862.1"/>
    <property type="molecule type" value="Genomic_DNA"/>
</dbReference>
<feature type="compositionally biased region" description="Basic and acidic residues" evidence="1">
    <location>
        <begin position="11"/>
        <end position="22"/>
    </location>
</feature>
<name>A0AAD7GFI0_MYCRO</name>
<comment type="caution">
    <text evidence="2">The sequence shown here is derived from an EMBL/GenBank/DDBJ whole genome shotgun (WGS) entry which is preliminary data.</text>
</comment>
<feature type="region of interest" description="Disordered" evidence="1">
    <location>
        <begin position="1"/>
        <end position="89"/>
    </location>
</feature>
<dbReference type="Proteomes" id="UP001221757">
    <property type="component" value="Unassembled WGS sequence"/>
</dbReference>
<evidence type="ECO:0000313" key="3">
    <source>
        <dbReference type="Proteomes" id="UP001221757"/>
    </source>
</evidence>
<protein>
    <submittedName>
        <fullName evidence="2">Uncharacterized protein</fullName>
    </submittedName>
</protein>
<accession>A0AAD7GFI0</accession>
<keyword evidence="3" id="KW-1185">Reference proteome</keyword>
<reference evidence="2" key="1">
    <citation type="submission" date="2023-03" db="EMBL/GenBank/DDBJ databases">
        <title>Massive genome expansion in bonnet fungi (Mycena s.s.) driven by repeated elements and novel gene families across ecological guilds.</title>
        <authorList>
            <consortium name="Lawrence Berkeley National Laboratory"/>
            <person name="Harder C.B."/>
            <person name="Miyauchi S."/>
            <person name="Viragh M."/>
            <person name="Kuo A."/>
            <person name="Thoen E."/>
            <person name="Andreopoulos B."/>
            <person name="Lu D."/>
            <person name="Skrede I."/>
            <person name="Drula E."/>
            <person name="Henrissat B."/>
            <person name="Morin E."/>
            <person name="Kohler A."/>
            <person name="Barry K."/>
            <person name="LaButti K."/>
            <person name="Morin E."/>
            <person name="Salamov A."/>
            <person name="Lipzen A."/>
            <person name="Mereny Z."/>
            <person name="Hegedus B."/>
            <person name="Baldrian P."/>
            <person name="Stursova M."/>
            <person name="Weitz H."/>
            <person name="Taylor A."/>
            <person name="Grigoriev I.V."/>
            <person name="Nagy L.G."/>
            <person name="Martin F."/>
            <person name="Kauserud H."/>
        </authorList>
    </citation>
    <scope>NUCLEOTIDE SEQUENCE</scope>
    <source>
        <strain evidence="2">CBHHK067</strain>
    </source>
</reference>
<sequence length="89" mass="9291">MSPSSSNAKKRAIDEAEFDPRKPSGPSGGAERERKRLRSTQRLVEAAATSAPLTSSKATGSNDAKASSPSTPAVAPGSSNFLWGRRATF</sequence>
<evidence type="ECO:0000313" key="2">
    <source>
        <dbReference type="EMBL" id="KAJ7683862.1"/>
    </source>
</evidence>
<proteinExistence type="predicted"/>